<reference evidence="1 2" key="1">
    <citation type="journal article" date="2015" name="Parasitol. Res.">
        <title>Viruses in close associations with free-living amoebae.</title>
        <authorList>
            <person name="Scheid P."/>
        </authorList>
    </citation>
    <scope>NUCLEOTIDE SEQUENCE [LARGE SCALE GENOMIC DNA]</scope>
    <source>
        <strain evidence="1">KlaHel</strain>
    </source>
</reference>
<dbReference type="KEGG" id="vg:23461837"/>
<dbReference type="EMBL" id="KP136319">
    <property type="protein sequence ID" value="AJF96920.1"/>
    <property type="molecule type" value="Genomic_DNA"/>
</dbReference>
<organism evidence="1 2">
    <name type="scientific">Pandoravirus inopinatum</name>
    <dbReference type="NCBI Taxonomy" id="1605721"/>
    <lineage>
        <taxon>Viruses</taxon>
        <taxon>Pandoravirus</taxon>
    </lineage>
</organism>
<evidence type="ECO:0000313" key="2">
    <source>
        <dbReference type="Proteomes" id="UP000202511"/>
    </source>
</evidence>
<dbReference type="Proteomes" id="UP000202511">
    <property type="component" value="Segment"/>
</dbReference>
<proteinExistence type="predicted"/>
<accession>A0A0B5J5I3</accession>
<protein>
    <submittedName>
        <fullName evidence="1">Uncharacterized protein</fullName>
    </submittedName>
</protein>
<dbReference type="GeneID" id="23461837"/>
<sequence>MAATRLLGEAIAINGPVQMRAESVERVRSMLALVCALAHRTHPLDGWSTCEGLAHVERQVPPLGDVTPNAWARWCRIRPLDPPPHVIARFARHHGDDTNNAHRLLLLLDLLEPCGDHGAARRNLQALVVVGAK</sequence>
<name>A0A0B5J5I3_9VIRU</name>
<evidence type="ECO:0000313" key="1">
    <source>
        <dbReference type="EMBL" id="AJF96920.1"/>
    </source>
</evidence>
<dbReference type="RefSeq" id="YP_009119155.1">
    <property type="nucleotide sequence ID" value="NC_026440.1"/>
</dbReference>